<accession>A0A2S4KVM8</accession>
<evidence type="ECO:0000256" key="3">
    <source>
        <dbReference type="ARBA" id="ARBA00023002"/>
    </source>
</evidence>
<keyword evidence="6" id="KW-1185">Reference proteome</keyword>
<reference evidence="5 6" key="1">
    <citation type="submission" date="2018-01" db="EMBL/GenBank/DDBJ databases">
        <title>Harnessing the power of phylogenomics to disentangle the directionality and signatures of interkingdom host jumping in the parasitic fungal genus Tolypocladium.</title>
        <authorList>
            <person name="Quandt C.A."/>
            <person name="Patterson W."/>
            <person name="Spatafora J.W."/>
        </authorList>
    </citation>
    <scope>NUCLEOTIDE SEQUENCE [LARGE SCALE GENOMIC DNA]</scope>
    <source>
        <strain evidence="5 6">NRBC 100945</strain>
    </source>
</reference>
<dbReference type="GO" id="GO:0005634">
    <property type="term" value="C:nucleus"/>
    <property type="evidence" value="ECO:0007669"/>
    <property type="project" value="TreeGrafter"/>
</dbReference>
<proteinExistence type="inferred from homology"/>
<evidence type="ECO:0000259" key="4">
    <source>
        <dbReference type="Pfam" id="PF05368"/>
    </source>
</evidence>
<dbReference type="STRING" id="94208.A0A2S4KVM8"/>
<dbReference type="Gene3D" id="3.40.50.720">
    <property type="entry name" value="NAD(P)-binding Rossmann-like Domain"/>
    <property type="match status" value="1"/>
</dbReference>
<dbReference type="GO" id="GO:0016491">
    <property type="term" value="F:oxidoreductase activity"/>
    <property type="evidence" value="ECO:0007669"/>
    <property type="project" value="UniProtKB-KW"/>
</dbReference>
<dbReference type="AlphaFoldDB" id="A0A2S4KVM8"/>
<name>A0A2S4KVM8_9HYPO</name>
<dbReference type="Pfam" id="PF05368">
    <property type="entry name" value="NmrA"/>
    <property type="match status" value="1"/>
</dbReference>
<evidence type="ECO:0000256" key="1">
    <source>
        <dbReference type="ARBA" id="ARBA00006328"/>
    </source>
</evidence>
<keyword evidence="3" id="KW-0560">Oxidoreductase</keyword>
<evidence type="ECO:0000313" key="5">
    <source>
        <dbReference type="EMBL" id="POR34230.1"/>
    </source>
</evidence>
<feature type="domain" description="NmrA-like" evidence="4">
    <location>
        <begin position="5"/>
        <end position="266"/>
    </location>
</feature>
<dbReference type="PANTHER" id="PTHR42748:SF30">
    <property type="entry name" value="NMRA-LIKE DOMAIN-CONTAINING PROTEIN"/>
    <property type="match status" value="1"/>
</dbReference>
<keyword evidence="2" id="KW-0521">NADP</keyword>
<evidence type="ECO:0000256" key="2">
    <source>
        <dbReference type="ARBA" id="ARBA00022857"/>
    </source>
</evidence>
<sequence>MSSPTVFVCGITGTQGGAVARALLSRAVPVHAVARDPSSKNATAMAYLGAKLWPGDYDDGAALRSALRGCSAVFLNLSPDFTNPGAELRLAKAIMAAARDEGVNHLVYSSGLSVNAPERLPHWDPQGSTALILLSKQAIEREVRAAGFPRWTVLRPGNFMANFLDPLVKMYAGLVEHGRWSTALRAGSVLPMADALTIGNFASEVILRPDRFHAQEVEIADEFLVLGQLMPKLSAVAGRDLQAVYMSDDEVDEQKKTNPMVAAMLIMRDLGIFVDLEKVKSWGVPLSSFDAFLEREKKRVLETYQKAP</sequence>
<evidence type="ECO:0000313" key="6">
    <source>
        <dbReference type="Proteomes" id="UP000237481"/>
    </source>
</evidence>
<comment type="caution">
    <text evidence="5">The sequence shown here is derived from an EMBL/GenBank/DDBJ whole genome shotgun (WGS) entry which is preliminary data.</text>
</comment>
<dbReference type="InterPro" id="IPR051164">
    <property type="entry name" value="NmrA-like_oxidored"/>
</dbReference>
<dbReference type="InterPro" id="IPR036291">
    <property type="entry name" value="NAD(P)-bd_dom_sf"/>
</dbReference>
<comment type="similarity">
    <text evidence="1">Belongs to the NmrA-type oxidoreductase family.</text>
</comment>
<dbReference type="EMBL" id="PKSG01000560">
    <property type="protein sequence ID" value="POR34230.1"/>
    <property type="molecule type" value="Genomic_DNA"/>
</dbReference>
<protein>
    <submittedName>
        <fullName evidence="5">NmrA-like family domain-containing protein</fullName>
    </submittedName>
</protein>
<dbReference type="Proteomes" id="UP000237481">
    <property type="component" value="Unassembled WGS sequence"/>
</dbReference>
<dbReference type="OrthoDB" id="419598at2759"/>
<dbReference type="InterPro" id="IPR008030">
    <property type="entry name" value="NmrA-like"/>
</dbReference>
<organism evidence="5 6">
    <name type="scientific">Tolypocladium paradoxum</name>
    <dbReference type="NCBI Taxonomy" id="94208"/>
    <lineage>
        <taxon>Eukaryota</taxon>
        <taxon>Fungi</taxon>
        <taxon>Dikarya</taxon>
        <taxon>Ascomycota</taxon>
        <taxon>Pezizomycotina</taxon>
        <taxon>Sordariomycetes</taxon>
        <taxon>Hypocreomycetidae</taxon>
        <taxon>Hypocreales</taxon>
        <taxon>Ophiocordycipitaceae</taxon>
        <taxon>Tolypocladium</taxon>
    </lineage>
</organism>
<dbReference type="PANTHER" id="PTHR42748">
    <property type="entry name" value="NITROGEN METABOLITE REPRESSION PROTEIN NMRA FAMILY MEMBER"/>
    <property type="match status" value="1"/>
</dbReference>
<dbReference type="SUPFAM" id="SSF51735">
    <property type="entry name" value="NAD(P)-binding Rossmann-fold domains"/>
    <property type="match status" value="1"/>
</dbReference>
<gene>
    <name evidence="5" type="ORF">TPAR_05559</name>
</gene>